<evidence type="ECO:0000259" key="5">
    <source>
        <dbReference type="PROSITE" id="PS51387"/>
    </source>
</evidence>
<dbReference type="InParanoid" id="W0RFM0"/>
<dbReference type="Proteomes" id="UP000019151">
    <property type="component" value="Chromosome"/>
</dbReference>
<comment type="cofactor">
    <cofactor evidence="1">
        <name>FAD</name>
        <dbReference type="ChEBI" id="CHEBI:57692"/>
    </cofactor>
</comment>
<evidence type="ECO:0000256" key="2">
    <source>
        <dbReference type="ARBA" id="ARBA00022630"/>
    </source>
</evidence>
<dbReference type="PANTHER" id="PTHR42934:SF2">
    <property type="entry name" value="GLYCOLATE OXIDASE SUBUNIT GLCD"/>
    <property type="match status" value="1"/>
</dbReference>
<dbReference type="eggNOG" id="COG0277">
    <property type="taxonomic scope" value="Bacteria"/>
</dbReference>
<dbReference type="EMBL" id="CP007128">
    <property type="protein sequence ID" value="AHG89899.1"/>
    <property type="molecule type" value="Genomic_DNA"/>
</dbReference>
<reference evidence="6 7" key="1">
    <citation type="journal article" date="2014" name="Genome Announc.">
        <title>Genome Sequence and Methylome of Soil Bacterium Gemmatirosa kalamazoonensis KBS708T, a Member of the Rarely Cultivated Gemmatimonadetes Phylum.</title>
        <authorList>
            <person name="Debruyn J.M."/>
            <person name="Radosevich M."/>
            <person name="Wommack K.E."/>
            <person name="Polson S.W."/>
            <person name="Hauser L.J."/>
            <person name="Fawaz M.N."/>
            <person name="Korlach J."/>
            <person name="Tsai Y.C."/>
        </authorList>
    </citation>
    <scope>NUCLEOTIDE SEQUENCE [LARGE SCALE GENOMIC DNA]</scope>
    <source>
        <strain evidence="6 7">KBS708</strain>
    </source>
</reference>
<keyword evidence="3" id="KW-0274">FAD</keyword>
<dbReference type="Pfam" id="PF02913">
    <property type="entry name" value="FAD-oxidase_C"/>
    <property type="match status" value="1"/>
</dbReference>
<dbReference type="InterPro" id="IPR006094">
    <property type="entry name" value="Oxid_FAD_bind_N"/>
</dbReference>
<gene>
    <name evidence="6" type="ORF">J421_2362</name>
</gene>
<dbReference type="Gene3D" id="3.30.43.10">
    <property type="entry name" value="Uridine Diphospho-n-acetylenolpyruvylglucosamine Reductase, domain 2"/>
    <property type="match status" value="1"/>
</dbReference>
<dbReference type="Gene3D" id="3.30.70.2740">
    <property type="match status" value="1"/>
</dbReference>
<dbReference type="PATRIC" id="fig|861299.3.peg.2408"/>
<dbReference type="GO" id="GO:0071949">
    <property type="term" value="F:FAD binding"/>
    <property type="evidence" value="ECO:0007669"/>
    <property type="project" value="InterPro"/>
</dbReference>
<dbReference type="Pfam" id="PF01565">
    <property type="entry name" value="FAD_binding_4"/>
    <property type="match status" value="1"/>
</dbReference>
<dbReference type="InterPro" id="IPR036318">
    <property type="entry name" value="FAD-bd_PCMH-like_sf"/>
</dbReference>
<dbReference type="InterPro" id="IPR016164">
    <property type="entry name" value="FAD-linked_Oxase-like_C"/>
</dbReference>
<dbReference type="InterPro" id="IPR016171">
    <property type="entry name" value="Vanillyl_alc_oxidase_C-sub2"/>
</dbReference>
<dbReference type="HOGENOM" id="CLU_017779_9_2_0"/>
<dbReference type="InterPro" id="IPR016166">
    <property type="entry name" value="FAD-bd_PCMH"/>
</dbReference>
<dbReference type="AlphaFoldDB" id="W0RFM0"/>
<keyword evidence="2" id="KW-0285">Flavoprotein</keyword>
<evidence type="ECO:0000256" key="4">
    <source>
        <dbReference type="ARBA" id="ARBA00023002"/>
    </source>
</evidence>
<name>W0RFM0_9BACT</name>
<dbReference type="PROSITE" id="PS51387">
    <property type="entry name" value="FAD_PCMH"/>
    <property type="match status" value="1"/>
</dbReference>
<proteinExistence type="predicted"/>
<dbReference type="Gene3D" id="1.10.45.10">
    <property type="entry name" value="Vanillyl-alcohol Oxidase, Chain A, domain 4"/>
    <property type="match status" value="1"/>
</dbReference>
<dbReference type="STRING" id="861299.J421_2362"/>
<dbReference type="SUPFAM" id="SSF56176">
    <property type="entry name" value="FAD-binding/transporter-associated domain-like"/>
    <property type="match status" value="1"/>
</dbReference>
<dbReference type="OrthoDB" id="9770306at2"/>
<protein>
    <submittedName>
        <fullName evidence="6">FAD linked oxidase domain protein</fullName>
    </submittedName>
</protein>
<keyword evidence="4" id="KW-0560">Oxidoreductase</keyword>
<accession>W0RFM0</accession>
<evidence type="ECO:0000313" key="7">
    <source>
        <dbReference type="Proteomes" id="UP000019151"/>
    </source>
</evidence>
<dbReference type="InterPro" id="IPR016169">
    <property type="entry name" value="FAD-bd_PCMH_sub2"/>
</dbReference>
<sequence length="549" mass="56032">MSTVTPPADFRGTFRDDLPARAVYAEGAGIARCVPAAVAVPGDAADVERLVQWASTTGTPLVPRGSGSGMAGGAVGAGVVVDLSRLAAIGAVDVAARRVSVGPGAVRGAVEAAARAVGLTFPPDPSSSPFCTLGGMAGTNAAGARTMRFGATRRWVAALDCVFADGSRAVVRRGAPPPDVAPVRRFLAEVAPSLVPNDVPRHAVRKESSGYALADYAASGDLVDLLVGSEGTLALFVGLELALAPAPAATSGVLAAYATLEGAVAGAALARGAGASACELLDRTFLDVAASGATDADAHALPTVPDAAESVILVELEGASVDGARDAARALADALGAAGALDVQVALDAAGERALWALRHAASPILSRLDPSLKSMQFIEDGTVPPDRLPDYVRGVRAALARQGIRGVIFGHAGDANVHVNPLVDLRDPDWRARVAALLDEVTALVARLGGTLSGEHGDGRLRTPLLDRVWDADALALFAAVKRAFDPQGILNPGVKVALPGQAPIDDVKYDRSLPPLPADARAALDRVADRREYARFRLELLRGGMAG</sequence>
<dbReference type="Gene3D" id="3.30.465.10">
    <property type="match status" value="1"/>
</dbReference>
<dbReference type="Gene3D" id="3.30.70.2190">
    <property type="match status" value="1"/>
</dbReference>
<evidence type="ECO:0000256" key="1">
    <source>
        <dbReference type="ARBA" id="ARBA00001974"/>
    </source>
</evidence>
<dbReference type="InterPro" id="IPR016167">
    <property type="entry name" value="FAD-bd_PCMH_sub1"/>
</dbReference>
<evidence type="ECO:0000256" key="3">
    <source>
        <dbReference type="ARBA" id="ARBA00022827"/>
    </source>
</evidence>
<dbReference type="SUPFAM" id="SSF55103">
    <property type="entry name" value="FAD-linked oxidases, C-terminal domain"/>
    <property type="match status" value="1"/>
</dbReference>
<dbReference type="RefSeq" id="WP_025411378.1">
    <property type="nucleotide sequence ID" value="NZ_CP007128.1"/>
</dbReference>
<dbReference type="KEGG" id="gba:J421_2362"/>
<dbReference type="PANTHER" id="PTHR42934">
    <property type="entry name" value="GLYCOLATE OXIDASE SUBUNIT GLCD"/>
    <property type="match status" value="1"/>
</dbReference>
<organism evidence="6 7">
    <name type="scientific">Gemmatirosa kalamazoonensis</name>
    <dbReference type="NCBI Taxonomy" id="861299"/>
    <lineage>
        <taxon>Bacteria</taxon>
        <taxon>Pseudomonadati</taxon>
        <taxon>Gemmatimonadota</taxon>
        <taxon>Gemmatimonadia</taxon>
        <taxon>Gemmatimonadales</taxon>
        <taxon>Gemmatimonadaceae</taxon>
        <taxon>Gemmatirosa</taxon>
    </lineage>
</organism>
<keyword evidence="7" id="KW-1185">Reference proteome</keyword>
<feature type="domain" description="FAD-binding PCMH-type" evidence="5">
    <location>
        <begin position="31"/>
        <end position="246"/>
    </location>
</feature>
<dbReference type="InterPro" id="IPR051914">
    <property type="entry name" value="FAD-linked_OxidoTrans_Type4"/>
</dbReference>
<evidence type="ECO:0000313" key="6">
    <source>
        <dbReference type="EMBL" id="AHG89899.1"/>
    </source>
</evidence>
<dbReference type="InterPro" id="IPR004113">
    <property type="entry name" value="FAD-bd_oxidored_4_C"/>
</dbReference>
<dbReference type="GO" id="GO:0016491">
    <property type="term" value="F:oxidoreductase activity"/>
    <property type="evidence" value="ECO:0007669"/>
    <property type="project" value="UniProtKB-KW"/>
</dbReference>